<name>A0A369Q712_9SPHN</name>
<keyword evidence="2" id="KW-1185">Reference proteome</keyword>
<sequence>MSDVRLEDGVVAVEGHLRVEGPDIKLDERTRRDPENSARHRRALVHGSNDELIVNFANDFNSVTINARDDAAIRLKGGTIHLDGDTRVQDLELATIIRMLLEERRSIMAAINGIERHLGMPVSILNSEIDIPDIDTDIDIDLPRPRIPRPRI</sequence>
<dbReference type="OrthoDB" id="4861623at2"/>
<dbReference type="EMBL" id="QBKA01000002">
    <property type="protein sequence ID" value="RDC58936.1"/>
    <property type="molecule type" value="Genomic_DNA"/>
</dbReference>
<evidence type="ECO:0000313" key="2">
    <source>
        <dbReference type="Proteomes" id="UP000253727"/>
    </source>
</evidence>
<organism evidence="1 2">
    <name type="scientific">Alteripontixanthobacter maritimus</name>
    <dbReference type="NCBI Taxonomy" id="2161824"/>
    <lineage>
        <taxon>Bacteria</taxon>
        <taxon>Pseudomonadati</taxon>
        <taxon>Pseudomonadota</taxon>
        <taxon>Alphaproteobacteria</taxon>
        <taxon>Sphingomonadales</taxon>
        <taxon>Erythrobacteraceae</taxon>
        <taxon>Alteripontixanthobacter</taxon>
    </lineage>
</organism>
<comment type="caution">
    <text evidence="1">The sequence shown here is derived from an EMBL/GenBank/DDBJ whole genome shotgun (WGS) entry which is preliminary data.</text>
</comment>
<evidence type="ECO:0000313" key="1">
    <source>
        <dbReference type="EMBL" id="RDC58936.1"/>
    </source>
</evidence>
<reference evidence="1 2" key="1">
    <citation type="submission" date="2018-04" db="EMBL/GenBank/DDBJ databases">
        <title>Altererythrobacter sp. HME9302 genome sequencing and assembly.</title>
        <authorList>
            <person name="Kang H."/>
            <person name="Kim H."/>
            <person name="Joh K."/>
        </authorList>
    </citation>
    <scope>NUCLEOTIDE SEQUENCE [LARGE SCALE GENOMIC DNA]</scope>
    <source>
        <strain evidence="1 2">HME9302</strain>
    </source>
</reference>
<dbReference type="AlphaFoldDB" id="A0A369Q712"/>
<gene>
    <name evidence="1" type="ORF">HME9302_00112</name>
</gene>
<proteinExistence type="predicted"/>
<accession>A0A369Q712</accession>
<protein>
    <submittedName>
        <fullName evidence="1">Uncharacterized protein</fullName>
    </submittedName>
</protein>
<dbReference type="Proteomes" id="UP000253727">
    <property type="component" value="Unassembled WGS sequence"/>
</dbReference>
<dbReference type="RefSeq" id="WP_115365381.1">
    <property type="nucleotide sequence ID" value="NZ_QBKA01000002.1"/>
</dbReference>